<comment type="pathway">
    <text evidence="2 10 11">Glycan degradation; xylan degradation.</text>
</comment>
<dbReference type="InterPro" id="IPR013320">
    <property type="entry name" value="ConA-like_dom_sf"/>
</dbReference>
<dbReference type="OrthoDB" id="2115822at2759"/>
<dbReference type="InterPro" id="IPR001137">
    <property type="entry name" value="Glyco_hydro_11"/>
</dbReference>
<dbReference type="InterPro" id="IPR018208">
    <property type="entry name" value="GH11_AS_1"/>
</dbReference>
<dbReference type="GO" id="GO:0045493">
    <property type="term" value="P:xylan catabolic process"/>
    <property type="evidence" value="ECO:0007669"/>
    <property type="project" value="UniProtKB-UniRule"/>
</dbReference>
<evidence type="ECO:0000313" key="15">
    <source>
        <dbReference type="Proteomes" id="UP000298493"/>
    </source>
</evidence>
<evidence type="ECO:0000256" key="1">
    <source>
        <dbReference type="ARBA" id="ARBA00000681"/>
    </source>
</evidence>
<sequence length="226" mass="23926">MVFFGRFLLACAAVASVNAAPFKIASASGSNKRAVALAQGQGKADGFFYSFYNDNTQGHASMTSGPGGKYSTSFSNVGNFVAGKGWKTGAARVITYSGRFTAPGNAYLSIYGWSRDPLVEYYIVESYGDHNPSTGAIKRGSVTSDGGTYDIYTTKRTNAPSIEGTASFTQFWSVRTVQRVGGTVTTGNHFAAWAKFGLELGTHDYQIVATEAYHSSGSSVITVSGK</sequence>
<dbReference type="PROSITE" id="PS51761">
    <property type="entry name" value="GH11_3"/>
    <property type="match status" value="1"/>
</dbReference>
<feature type="active site" description="Nucleophile" evidence="10">
    <location>
        <position position="120"/>
    </location>
</feature>
<dbReference type="PROSITE" id="PS00776">
    <property type="entry name" value="GH11_1"/>
    <property type="match status" value="1"/>
</dbReference>
<evidence type="ECO:0000256" key="4">
    <source>
        <dbReference type="ARBA" id="ARBA00012590"/>
    </source>
</evidence>
<dbReference type="AlphaFoldDB" id="A0A4Z1P3K7"/>
<dbReference type="PANTHER" id="PTHR46828:SF2">
    <property type="entry name" value="ENDO-1,4-BETA-XYLANASE A-RELATED"/>
    <property type="match status" value="1"/>
</dbReference>
<comment type="similarity">
    <text evidence="3 10 11">Belongs to the glycosyl hydrolase 11 (cellulase G) family.</text>
</comment>
<feature type="chain" id="PRO_5021205448" description="Endo-1,4-beta-xylanase" evidence="12">
    <location>
        <begin position="20"/>
        <end position="226"/>
    </location>
</feature>
<accession>A0A4Z1P3K7</accession>
<keyword evidence="15" id="KW-1185">Reference proteome</keyword>
<keyword evidence="5 10" id="KW-0858">Xylan degradation</keyword>
<dbReference type="PRINTS" id="PR00911">
    <property type="entry name" value="GLHYDRLASE11"/>
</dbReference>
<dbReference type="STRING" id="86259.A0A4Z1P3K7"/>
<dbReference type="Pfam" id="PF00457">
    <property type="entry name" value="Glyco_hydro_11"/>
    <property type="match status" value="1"/>
</dbReference>
<protein>
    <recommendedName>
        <fullName evidence="4 10">Endo-1,4-beta-xylanase</fullName>
        <ecNumber evidence="4 10">3.2.1.8</ecNumber>
    </recommendedName>
</protein>
<evidence type="ECO:0000256" key="9">
    <source>
        <dbReference type="ARBA" id="ARBA00023326"/>
    </source>
</evidence>
<dbReference type="Proteomes" id="UP000298493">
    <property type="component" value="Unassembled WGS sequence"/>
</dbReference>
<dbReference type="EMBL" id="SNSC02000008">
    <property type="protein sequence ID" value="TID22048.1"/>
    <property type="molecule type" value="Genomic_DNA"/>
</dbReference>
<dbReference type="FunFam" id="2.60.120.180:FF:000001">
    <property type="entry name" value="Endo-1,4-beta-xylanase"/>
    <property type="match status" value="1"/>
</dbReference>
<keyword evidence="6 10" id="KW-0378">Hydrolase</keyword>
<dbReference type="Gene3D" id="2.60.120.180">
    <property type="match status" value="1"/>
</dbReference>
<dbReference type="EC" id="3.2.1.8" evidence="4 10"/>
<dbReference type="SUPFAM" id="SSF49899">
    <property type="entry name" value="Concanavalin A-like lectins/glucanases"/>
    <property type="match status" value="1"/>
</dbReference>
<evidence type="ECO:0000256" key="2">
    <source>
        <dbReference type="ARBA" id="ARBA00004851"/>
    </source>
</evidence>
<feature type="active site" description="Proton donor" evidence="10">
    <location>
        <position position="211"/>
    </location>
</feature>
<proteinExistence type="inferred from homology"/>
<keyword evidence="7 10" id="KW-0119">Carbohydrate metabolism</keyword>
<organism evidence="14 15">
    <name type="scientific">Venturia nashicola</name>
    <dbReference type="NCBI Taxonomy" id="86259"/>
    <lineage>
        <taxon>Eukaryota</taxon>
        <taxon>Fungi</taxon>
        <taxon>Dikarya</taxon>
        <taxon>Ascomycota</taxon>
        <taxon>Pezizomycotina</taxon>
        <taxon>Dothideomycetes</taxon>
        <taxon>Pleosporomycetidae</taxon>
        <taxon>Venturiales</taxon>
        <taxon>Venturiaceae</taxon>
        <taxon>Venturia</taxon>
    </lineage>
</organism>
<evidence type="ECO:0000256" key="6">
    <source>
        <dbReference type="ARBA" id="ARBA00022801"/>
    </source>
</evidence>
<dbReference type="UniPathway" id="UPA00114"/>
<keyword evidence="8 10" id="KW-0326">Glycosidase</keyword>
<feature type="domain" description="GH11" evidence="13">
    <location>
        <begin position="35"/>
        <end position="224"/>
    </location>
</feature>
<keyword evidence="12" id="KW-0732">Signal</keyword>
<gene>
    <name evidence="14" type="ORF">E6O75_ATG10842</name>
</gene>
<comment type="catalytic activity">
    <reaction evidence="1 10 11">
        <text>Endohydrolysis of (1-&gt;4)-beta-D-xylosidic linkages in xylans.</text>
        <dbReference type="EC" id="3.2.1.8"/>
    </reaction>
</comment>
<evidence type="ECO:0000259" key="13">
    <source>
        <dbReference type="PROSITE" id="PS51761"/>
    </source>
</evidence>
<feature type="signal peptide" evidence="12">
    <location>
        <begin position="1"/>
        <end position="19"/>
    </location>
</feature>
<keyword evidence="9 10" id="KW-0624">Polysaccharide degradation</keyword>
<evidence type="ECO:0000256" key="11">
    <source>
        <dbReference type="RuleBase" id="RU362015"/>
    </source>
</evidence>
<evidence type="ECO:0000256" key="10">
    <source>
        <dbReference type="PROSITE-ProRule" id="PRU01097"/>
    </source>
</evidence>
<evidence type="ECO:0000256" key="5">
    <source>
        <dbReference type="ARBA" id="ARBA00022651"/>
    </source>
</evidence>
<evidence type="ECO:0000256" key="8">
    <source>
        <dbReference type="ARBA" id="ARBA00023295"/>
    </source>
</evidence>
<evidence type="ECO:0000313" key="14">
    <source>
        <dbReference type="EMBL" id="TID22048.1"/>
    </source>
</evidence>
<evidence type="ECO:0000256" key="3">
    <source>
        <dbReference type="ARBA" id="ARBA00007792"/>
    </source>
</evidence>
<evidence type="ECO:0000256" key="7">
    <source>
        <dbReference type="ARBA" id="ARBA00023277"/>
    </source>
</evidence>
<dbReference type="PANTHER" id="PTHR46828">
    <property type="entry name" value="ENDO-1,4-BETA-XYLANASE A-RELATED"/>
    <property type="match status" value="1"/>
</dbReference>
<dbReference type="GO" id="GO:0031176">
    <property type="term" value="F:endo-1,4-beta-xylanase activity"/>
    <property type="evidence" value="ECO:0007669"/>
    <property type="project" value="UniProtKB-UniRule"/>
</dbReference>
<dbReference type="InterPro" id="IPR013319">
    <property type="entry name" value="GH11/12"/>
</dbReference>
<reference evidence="14 15" key="1">
    <citation type="submission" date="2019-04" db="EMBL/GenBank/DDBJ databases">
        <title>High contiguity whole genome sequence and gene annotation resource for two Venturia nashicola isolates.</title>
        <authorList>
            <person name="Prokchorchik M."/>
            <person name="Won K."/>
            <person name="Lee Y."/>
            <person name="Choi E.D."/>
            <person name="Segonzac C."/>
            <person name="Sohn K.H."/>
        </authorList>
    </citation>
    <scope>NUCLEOTIDE SEQUENCE [LARGE SCALE GENOMIC DNA]</scope>
    <source>
        <strain evidence="14 15">PRI2</strain>
    </source>
</reference>
<dbReference type="InterPro" id="IPR033123">
    <property type="entry name" value="GH11_dom"/>
</dbReference>
<evidence type="ECO:0000256" key="12">
    <source>
        <dbReference type="SAM" id="SignalP"/>
    </source>
</evidence>
<comment type="caution">
    <text evidence="14">The sequence shown here is derived from an EMBL/GenBank/DDBJ whole genome shotgun (WGS) entry which is preliminary data.</text>
</comment>
<name>A0A4Z1P3K7_9PEZI</name>